<gene>
    <name evidence="2" type="ORF">E1B25_08035</name>
</gene>
<comment type="caution">
    <text evidence="2">The sequence shown here is derived from an EMBL/GenBank/DDBJ whole genome shotgun (WGS) entry which is preliminary data.</text>
</comment>
<feature type="chain" id="PRO_5020907920" description="Secreted protein" evidence="1">
    <location>
        <begin position="24"/>
        <end position="122"/>
    </location>
</feature>
<feature type="signal peptide" evidence="1">
    <location>
        <begin position="1"/>
        <end position="23"/>
    </location>
</feature>
<dbReference type="OrthoDB" id="573055at2"/>
<evidence type="ECO:0000313" key="3">
    <source>
        <dbReference type="Proteomes" id="UP000294662"/>
    </source>
</evidence>
<name>A0A4V2Z864_9RHOB</name>
<proteinExistence type="predicted"/>
<reference evidence="2 3" key="1">
    <citation type="submission" date="2019-03" db="EMBL/GenBank/DDBJ databases">
        <authorList>
            <person name="Zhang S."/>
        </authorList>
    </citation>
    <scope>NUCLEOTIDE SEQUENCE [LARGE SCALE GENOMIC DNA]</scope>
    <source>
        <strain evidence="2 3">S4J41</strain>
    </source>
</reference>
<dbReference type="EMBL" id="SMFP01000004">
    <property type="protein sequence ID" value="TDE39136.1"/>
    <property type="molecule type" value="Genomic_DNA"/>
</dbReference>
<accession>A0A4V2Z864</accession>
<dbReference type="AlphaFoldDB" id="A0A4V2Z864"/>
<keyword evidence="1" id="KW-0732">Signal</keyword>
<protein>
    <recommendedName>
        <fullName evidence="4">Secreted protein</fullName>
    </recommendedName>
</protein>
<evidence type="ECO:0000256" key="1">
    <source>
        <dbReference type="SAM" id="SignalP"/>
    </source>
</evidence>
<sequence length="122" mass="13209">MPLSLALCALALCGLTAPRPARADPPMVESVHAQRSGETWRFDVTLAHPDSGWDHYADGWRVLDMAGNELGLRVLAHPHVAEQPFTRSLGGVAIPEGTPQVQIQTRCLVDGWSDHTTVVPLP</sequence>
<keyword evidence="3" id="KW-1185">Reference proteome</keyword>
<evidence type="ECO:0000313" key="2">
    <source>
        <dbReference type="EMBL" id="TDE39136.1"/>
    </source>
</evidence>
<dbReference type="Proteomes" id="UP000294662">
    <property type="component" value="Unassembled WGS sequence"/>
</dbReference>
<evidence type="ECO:0008006" key="4">
    <source>
        <dbReference type="Google" id="ProtNLM"/>
    </source>
</evidence>
<organism evidence="2 3">
    <name type="scientific">Antarcticimicrobium sediminis</name>
    <dbReference type="NCBI Taxonomy" id="2546227"/>
    <lineage>
        <taxon>Bacteria</taxon>
        <taxon>Pseudomonadati</taxon>
        <taxon>Pseudomonadota</taxon>
        <taxon>Alphaproteobacteria</taxon>
        <taxon>Rhodobacterales</taxon>
        <taxon>Paracoccaceae</taxon>
        <taxon>Antarcticimicrobium</taxon>
    </lineage>
</organism>